<dbReference type="Pfam" id="PF00308">
    <property type="entry name" value="Bac_DnaA"/>
    <property type="match status" value="1"/>
</dbReference>
<dbReference type="InterPro" id="IPR001957">
    <property type="entry name" value="Chromosome_initiator_DnaA"/>
</dbReference>
<evidence type="ECO:0000256" key="7">
    <source>
        <dbReference type="SAM" id="MobiDB-lite"/>
    </source>
</evidence>
<organism evidence="9">
    <name type="scientific">marine metagenome</name>
    <dbReference type="NCBI Taxonomy" id="408172"/>
    <lineage>
        <taxon>unclassified sequences</taxon>
        <taxon>metagenomes</taxon>
        <taxon>ecological metagenomes</taxon>
    </lineage>
</organism>
<dbReference type="AlphaFoldDB" id="A0A381WCU6"/>
<dbReference type="SMART" id="SM00382">
    <property type="entry name" value="AAA"/>
    <property type="match status" value="1"/>
</dbReference>
<evidence type="ECO:0000256" key="4">
    <source>
        <dbReference type="ARBA" id="ARBA00022840"/>
    </source>
</evidence>
<keyword evidence="1" id="KW-0963">Cytoplasm</keyword>
<dbReference type="InterPro" id="IPR024633">
    <property type="entry name" value="DnaA_N_dom"/>
</dbReference>
<dbReference type="FunFam" id="3.40.50.300:FF:000150">
    <property type="entry name" value="Chromosomal replication initiator protein DnaA"/>
    <property type="match status" value="1"/>
</dbReference>
<feature type="domain" description="AAA+ ATPase" evidence="8">
    <location>
        <begin position="156"/>
        <end position="284"/>
    </location>
</feature>
<feature type="non-terminal residue" evidence="9">
    <location>
        <position position="330"/>
    </location>
</feature>
<evidence type="ECO:0000256" key="2">
    <source>
        <dbReference type="ARBA" id="ARBA00022705"/>
    </source>
</evidence>
<dbReference type="PRINTS" id="PR00051">
    <property type="entry name" value="DNAA"/>
</dbReference>
<dbReference type="InterPro" id="IPR020591">
    <property type="entry name" value="Chromosome_initiator_DnaA-like"/>
</dbReference>
<dbReference type="PANTHER" id="PTHR30050:SF2">
    <property type="entry name" value="CHROMOSOMAL REPLICATION INITIATOR PROTEIN DNAA"/>
    <property type="match status" value="1"/>
</dbReference>
<dbReference type="Pfam" id="PF11638">
    <property type="entry name" value="DnaA_N"/>
    <property type="match status" value="1"/>
</dbReference>
<dbReference type="GO" id="GO:0006270">
    <property type="term" value="P:DNA replication initiation"/>
    <property type="evidence" value="ECO:0007669"/>
    <property type="project" value="InterPro"/>
</dbReference>
<keyword evidence="2" id="KW-0235">DNA replication</keyword>
<dbReference type="Gene3D" id="3.40.50.300">
    <property type="entry name" value="P-loop containing nucleotide triphosphate hydrolases"/>
    <property type="match status" value="1"/>
</dbReference>
<gene>
    <name evidence="9" type="ORF">METZ01_LOCUS103169</name>
</gene>
<keyword evidence="6" id="KW-0238">DNA-binding</keyword>
<evidence type="ECO:0000313" key="9">
    <source>
        <dbReference type="EMBL" id="SVA50315.1"/>
    </source>
</evidence>
<dbReference type="NCBIfam" id="TIGR00362">
    <property type="entry name" value="DnaA"/>
    <property type="match status" value="1"/>
</dbReference>
<protein>
    <recommendedName>
        <fullName evidence="8">AAA+ ATPase domain-containing protein</fullName>
    </recommendedName>
</protein>
<dbReference type="InterPro" id="IPR027417">
    <property type="entry name" value="P-loop_NTPase"/>
</dbReference>
<dbReference type="Gene3D" id="3.30.300.180">
    <property type="match status" value="1"/>
</dbReference>
<evidence type="ECO:0000256" key="3">
    <source>
        <dbReference type="ARBA" id="ARBA00022741"/>
    </source>
</evidence>
<dbReference type="GO" id="GO:0003688">
    <property type="term" value="F:DNA replication origin binding"/>
    <property type="evidence" value="ECO:0007669"/>
    <property type="project" value="InterPro"/>
</dbReference>
<dbReference type="InterPro" id="IPR003593">
    <property type="entry name" value="AAA+_ATPase"/>
</dbReference>
<keyword evidence="3" id="KW-0547">Nucleotide-binding</keyword>
<dbReference type="GO" id="GO:0006275">
    <property type="term" value="P:regulation of DNA replication"/>
    <property type="evidence" value="ECO:0007669"/>
    <property type="project" value="InterPro"/>
</dbReference>
<dbReference type="PANTHER" id="PTHR30050">
    <property type="entry name" value="CHROMOSOMAL REPLICATION INITIATOR PROTEIN DNAA"/>
    <property type="match status" value="1"/>
</dbReference>
<dbReference type="GO" id="GO:0005524">
    <property type="term" value="F:ATP binding"/>
    <property type="evidence" value="ECO:0007669"/>
    <property type="project" value="UniProtKB-KW"/>
</dbReference>
<proteinExistence type="predicted"/>
<dbReference type="CDD" id="cd00009">
    <property type="entry name" value="AAA"/>
    <property type="match status" value="1"/>
</dbReference>
<dbReference type="SUPFAM" id="SSF52540">
    <property type="entry name" value="P-loop containing nucleoside triphosphate hydrolases"/>
    <property type="match status" value="1"/>
</dbReference>
<feature type="region of interest" description="Disordered" evidence="7">
    <location>
        <begin position="78"/>
        <end position="97"/>
    </location>
</feature>
<name>A0A381WCU6_9ZZZZ</name>
<keyword evidence="5" id="KW-0446">Lipid-binding</keyword>
<dbReference type="GO" id="GO:0008289">
    <property type="term" value="F:lipid binding"/>
    <property type="evidence" value="ECO:0007669"/>
    <property type="project" value="UniProtKB-KW"/>
</dbReference>
<dbReference type="Gene3D" id="1.10.8.60">
    <property type="match status" value="1"/>
</dbReference>
<evidence type="ECO:0000256" key="1">
    <source>
        <dbReference type="ARBA" id="ARBA00022490"/>
    </source>
</evidence>
<dbReference type="InterPro" id="IPR038454">
    <property type="entry name" value="DnaA_N_sf"/>
</dbReference>
<evidence type="ECO:0000259" key="8">
    <source>
        <dbReference type="SMART" id="SM00382"/>
    </source>
</evidence>
<reference evidence="9" key="1">
    <citation type="submission" date="2018-05" db="EMBL/GenBank/DDBJ databases">
        <authorList>
            <person name="Lanie J.A."/>
            <person name="Ng W.-L."/>
            <person name="Kazmierczak K.M."/>
            <person name="Andrzejewski T.M."/>
            <person name="Davidsen T.M."/>
            <person name="Wayne K.J."/>
            <person name="Tettelin H."/>
            <person name="Glass J.I."/>
            <person name="Rusch D."/>
            <person name="Podicherti R."/>
            <person name="Tsui H.-C.T."/>
            <person name="Winkler M.E."/>
        </authorList>
    </citation>
    <scope>NUCLEOTIDE SEQUENCE</scope>
</reference>
<keyword evidence="4" id="KW-0067">ATP-binding</keyword>
<evidence type="ECO:0000256" key="5">
    <source>
        <dbReference type="ARBA" id="ARBA00023121"/>
    </source>
</evidence>
<dbReference type="GO" id="GO:0005886">
    <property type="term" value="C:plasma membrane"/>
    <property type="evidence" value="ECO:0007669"/>
    <property type="project" value="TreeGrafter"/>
</dbReference>
<dbReference type="InterPro" id="IPR013317">
    <property type="entry name" value="DnaA_dom"/>
</dbReference>
<sequence>MDLWKSVLSRLETRLDPHTFNTWLRPTALAWKDETVVHVLVPNDVYRDWLRDNYSDLIGETLSELTGAPLAIEFTTTATESPQAPAPQPLGKSVGVMGSSASTSVNIGRETVTFEESGPVSGPLNPKYRFSTFVVGTSNQLAHAAARAVAESPSRSYNPLFLYGGVGLGKTHLMHAIGHKILQGNPGLRLVYISSERFMNELINSIRYDHTFEFREKYRNIDVLLMDDIQFLAGKERTQEEFFHTFNALYDAQRQIVLTSDSPPKEIPTLEERLRSRFEWGLLADIQPPDLETRIAILHKKAGAENVVIPDDVMLFIATNSKSNIRELEG</sequence>
<accession>A0A381WCU6</accession>
<dbReference type="EMBL" id="UINC01011394">
    <property type="protein sequence ID" value="SVA50315.1"/>
    <property type="molecule type" value="Genomic_DNA"/>
</dbReference>
<evidence type="ECO:0000256" key="6">
    <source>
        <dbReference type="ARBA" id="ARBA00023125"/>
    </source>
</evidence>